<accession>D1Z128</accession>
<dbReference type="Pfam" id="PF01814">
    <property type="entry name" value="Hemerythrin"/>
    <property type="match status" value="1"/>
</dbReference>
<dbReference type="Proteomes" id="UP000001882">
    <property type="component" value="Chromosome"/>
</dbReference>
<proteinExistence type="predicted"/>
<dbReference type="PANTHER" id="PTHR39966">
    <property type="entry name" value="BLL2471 PROTEIN-RELATED"/>
    <property type="match status" value="1"/>
</dbReference>
<dbReference type="KEGG" id="mpd:MCP_2328"/>
<organism evidence="4 5">
    <name type="scientific">Methanocella paludicola (strain DSM 17711 / JCM 13418 / NBRC 101707 / SANAE)</name>
    <dbReference type="NCBI Taxonomy" id="304371"/>
    <lineage>
        <taxon>Archaea</taxon>
        <taxon>Methanobacteriati</taxon>
        <taxon>Methanobacteriota</taxon>
        <taxon>Stenosarchaea group</taxon>
        <taxon>Methanomicrobia</taxon>
        <taxon>Methanocellales</taxon>
        <taxon>Methanocellaceae</taxon>
        <taxon>Methanocella</taxon>
    </lineage>
</organism>
<evidence type="ECO:0000259" key="3">
    <source>
        <dbReference type="Pfam" id="PF01814"/>
    </source>
</evidence>
<dbReference type="GO" id="GO:0005886">
    <property type="term" value="C:plasma membrane"/>
    <property type="evidence" value="ECO:0007669"/>
    <property type="project" value="TreeGrafter"/>
</dbReference>
<dbReference type="InterPro" id="IPR012312">
    <property type="entry name" value="Hemerythrin-like"/>
</dbReference>
<evidence type="ECO:0000313" key="5">
    <source>
        <dbReference type="Proteomes" id="UP000001882"/>
    </source>
</evidence>
<dbReference type="AlphaFoldDB" id="D1Z128"/>
<reference evidence="4 5" key="1">
    <citation type="journal article" date="2007" name="Appl. Environ. Microbiol.">
        <title>Isolation of key methanogens for global methane emission from rice paddy fields: a novel isolate affiliated with the clone cluster rice cluster I.</title>
        <authorList>
            <person name="Sakai S."/>
            <person name="Imachi H."/>
            <person name="Sekiguchi Y."/>
            <person name="Ohashi A."/>
            <person name="Harada H."/>
            <person name="Kamagata Y."/>
        </authorList>
    </citation>
    <scope>NUCLEOTIDE SEQUENCE [LARGE SCALE GENOMIC DNA]</scope>
    <source>
        <strain evidence="5">DSM 17711 / JCM 13418 / NBRC 101707 / SANAE</strain>
    </source>
</reference>
<protein>
    <recommendedName>
        <fullName evidence="3">Hemerythrin-like domain-containing protein</fullName>
    </recommendedName>
</protein>
<sequence length="220" mass="25457">MAGTHQPLKEKGEQLEEEESSPTEDLMREHGVVERILLIYQRILEKAITGQEIDISAINKASQMVDMYVSKHHEEDEENYIFPKFREANYIVEIVDTLEHQHDVARELNRQIMDLSAQGADISQEDLVRLLDRCGMYINMYLPHISRENTIVFPTFFDIVSNEYIQDIKEKMEDEEEQALGDTGFRGLVGRVSEIEKQVGCHDLSQYTANLKEPDTLDQP</sequence>
<dbReference type="InParanoid" id="D1Z128"/>
<feature type="region of interest" description="Disordered" evidence="2">
    <location>
        <begin position="1"/>
        <end position="27"/>
    </location>
</feature>
<dbReference type="CDD" id="cd12108">
    <property type="entry name" value="Hr-like"/>
    <property type="match status" value="1"/>
</dbReference>
<feature type="domain" description="Hemerythrin-like" evidence="3">
    <location>
        <begin position="22"/>
        <end position="155"/>
    </location>
</feature>
<evidence type="ECO:0000256" key="1">
    <source>
        <dbReference type="SAM" id="Coils"/>
    </source>
</evidence>
<evidence type="ECO:0000313" key="4">
    <source>
        <dbReference type="EMBL" id="BAI62400.1"/>
    </source>
</evidence>
<reference evidence="5" key="3">
    <citation type="journal article" date="2011" name="PLoS ONE">
        <title>Genome sequence of a mesophilic hydrogenotrophic methanogen Methanocella paludicola, the first cultivated representative of the order Methanocellales.</title>
        <authorList>
            <person name="Sakai S."/>
            <person name="Takaki Y."/>
            <person name="Shimamura S."/>
            <person name="Sekine M."/>
            <person name="Tajima T."/>
            <person name="Kosugi H."/>
            <person name="Ichikawa N."/>
            <person name="Tasumi E."/>
            <person name="Hiraki A.T."/>
            <person name="Shimizu A."/>
            <person name="Kato Y."/>
            <person name="Nishiko R."/>
            <person name="Mori K."/>
            <person name="Fujita N."/>
            <person name="Imachi H."/>
            <person name="Takai K."/>
        </authorList>
    </citation>
    <scope>NUCLEOTIDE SEQUENCE [LARGE SCALE GENOMIC DNA]</scope>
    <source>
        <strain evidence="5">DSM 17711 / JCM 13418 / NBRC 101707 / SANAE</strain>
    </source>
</reference>
<dbReference type="Gene3D" id="1.20.120.520">
    <property type="entry name" value="nmb1532 protein domain like"/>
    <property type="match status" value="1"/>
</dbReference>
<gene>
    <name evidence="4" type="ordered locus">MCP_2328</name>
</gene>
<keyword evidence="5" id="KW-1185">Reference proteome</keyword>
<evidence type="ECO:0000256" key="2">
    <source>
        <dbReference type="SAM" id="MobiDB-lite"/>
    </source>
</evidence>
<reference evidence="4 5" key="2">
    <citation type="journal article" date="2008" name="Int. J. Syst. Evol. Microbiol.">
        <title>Methanocella paludicola gen. nov., sp. nov., a methane-producing archaeon, the first isolate of the lineage 'Rice Cluster I', and proposal of the new archaeal order Methanocellales ord. nov.</title>
        <authorList>
            <person name="Sakai S."/>
            <person name="Imachi H."/>
            <person name="Hanada S."/>
            <person name="Ohashi A."/>
            <person name="Harada H."/>
            <person name="Kamagata Y."/>
        </authorList>
    </citation>
    <scope>NUCLEOTIDE SEQUENCE [LARGE SCALE GENOMIC DNA]</scope>
    <source>
        <strain evidence="5">DSM 17711 / JCM 13418 / NBRC 101707 / SANAE</strain>
    </source>
</reference>
<dbReference type="STRING" id="304371.MCP_2328"/>
<name>D1Z128_METPS</name>
<dbReference type="PANTHER" id="PTHR39966:SF1">
    <property type="entry name" value="HEMERYTHRIN-LIKE DOMAIN-CONTAINING PROTEIN"/>
    <property type="match status" value="1"/>
</dbReference>
<feature type="coiled-coil region" evidence="1">
    <location>
        <begin position="98"/>
        <end position="125"/>
    </location>
</feature>
<dbReference type="EMBL" id="AP011532">
    <property type="protein sequence ID" value="BAI62400.1"/>
    <property type="molecule type" value="Genomic_DNA"/>
</dbReference>
<dbReference type="eggNOG" id="arCOG01471">
    <property type="taxonomic scope" value="Archaea"/>
</dbReference>
<keyword evidence="1" id="KW-0175">Coiled coil</keyword>